<gene>
    <name evidence="2" type="ORF">PCOR1329_LOCUS70627</name>
</gene>
<dbReference type="EMBL" id="CAUYUJ010019341">
    <property type="protein sequence ID" value="CAK0890367.1"/>
    <property type="molecule type" value="Genomic_DNA"/>
</dbReference>
<dbReference type="Proteomes" id="UP001189429">
    <property type="component" value="Unassembled WGS sequence"/>
</dbReference>
<feature type="non-terminal residue" evidence="2">
    <location>
        <position position="195"/>
    </location>
</feature>
<feature type="compositionally biased region" description="Basic and acidic residues" evidence="1">
    <location>
        <begin position="53"/>
        <end position="66"/>
    </location>
</feature>
<proteinExistence type="predicted"/>
<feature type="compositionally biased region" description="Basic residues" evidence="1">
    <location>
        <begin position="86"/>
        <end position="101"/>
    </location>
</feature>
<organism evidence="2 3">
    <name type="scientific">Prorocentrum cordatum</name>
    <dbReference type="NCBI Taxonomy" id="2364126"/>
    <lineage>
        <taxon>Eukaryota</taxon>
        <taxon>Sar</taxon>
        <taxon>Alveolata</taxon>
        <taxon>Dinophyceae</taxon>
        <taxon>Prorocentrales</taxon>
        <taxon>Prorocentraceae</taxon>
        <taxon>Prorocentrum</taxon>
    </lineage>
</organism>
<feature type="region of interest" description="Disordered" evidence="1">
    <location>
        <begin position="1"/>
        <end position="195"/>
    </location>
</feature>
<keyword evidence="3" id="KW-1185">Reference proteome</keyword>
<comment type="caution">
    <text evidence="2">The sequence shown here is derived from an EMBL/GenBank/DDBJ whole genome shotgun (WGS) entry which is preliminary data.</text>
</comment>
<accession>A0ABN9WUA8</accession>
<evidence type="ECO:0000313" key="2">
    <source>
        <dbReference type="EMBL" id="CAK0890367.1"/>
    </source>
</evidence>
<feature type="compositionally biased region" description="Low complexity" evidence="1">
    <location>
        <begin position="12"/>
        <end position="31"/>
    </location>
</feature>
<reference evidence="2" key="1">
    <citation type="submission" date="2023-10" db="EMBL/GenBank/DDBJ databases">
        <authorList>
            <person name="Chen Y."/>
            <person name="Shah S."/>
            <person name="Dougan E. K."/>
            <person name="Thang M."/>
            <person name="Chan C."/>
        </authorList>
    </citation>
    <scope>NUCLEOTIDE SEQUENCE [LARGE SCALE GENOMIC DNA]</scope>
</reference>
<feature type="compositionally biased region" description="Basic and acidic residues" evidence="1">
    <location>
        <begin position="75"/>
        <end position="85"/>
    </location>
</feature>
<name>A0ABN9WUA8_9DINO</name>
<evidence type="ECO:0000313" key="3">
    <source>
        <dbReference type="Proteomes" id="UP001189429"/>
    </source>
</evidence>
<protein>
    <submittedName>
        <fullName evidence="2">Uncharacterized protein</fullName>
    </submittedName>
</protein>
<evidence type="ECO:0000256" key="1">
    <source>
        <dbReference type="SAM" id="MobiDB-lite"/>
    </source>
</evidence>
<sequence length="195" mass="21026">RCRGCRRRQSRIARAAEPLRSASRASSQGQSELLHLPHDAGAPARRDRRRGVPLREARGHGADDQGRGVSGARQRAREPVRDLHGGHRRRPGGRKDLRPRRGPGGGEEHARAAVGGWQACGLQGALRADPPRGRGLRPRVASPRPRHRERGVGAAPPRHRAPRARWVQPVRVGPGGGERAGGPRARGRGAADGDQ</sequence>
<feature type="non-terminal residue" evidence="2">
    <location>
        <position position="1"/>
    </location>
</feature>
<feature type="compositionally biased region" description="Basic residues" evidence="1">
    <location>
        <begin position="1"/>
        <end position="11"/>
    </location>
</feature>